<keyword evidence="4" id="KW-1133">Transmembrane helix</keyword>
<evidence type="ECO:0000256" key="1">
    <source>
        <dbReference type="ARBA" id="ARBA00023224"/>
    </source>
</evidence>
<dbReference type="Gene3D" id="6.10.340.10">
    <property type="match status" value="1"/>
</dbReference>
<dbReference type="PANTHER" id="PTHR32089:SF112">
    <property type="entry name" value="LYSOZYME-LIKE PROTEIN-RELATED"/>
    <property type="match status" value="1"/>
</dbReference>
<dbReference type="InterPro" id="IPR004089">
    <property type="entry name" value="MCPsignal_dom"/>
</dbReference>
<evidence type="ECO:0000256" key="3">
    <source>
        <dbReference type="PROSITE-ProRule" id="PRU00284"/>
    </source>
</evidence>
<dbReference type="InterPro" id="IPR003660">
    <property type="entry name" value="HAMP_dom"/>
</dbReference>
<evidence type="ECO:0000256" key="2">
    <source>
        <dbReference type="ARBA" id="ARBA00029447"/>
    </source>
</evidence>
<dbReference type="KEGG" id="rpd:RPD_1394"/>
<organism evidence="7 8">
    <name type="scientific">Rhodopseudomonas palustris (strain BisB5)</name>
    <dbReference type="NCBI Taxonomy" id="316057"/>
    <lineage>
        <taxon>Bacteria</taxon>
        <taxon>Pseudomonadati</taxon>
        <taxon>Pseudomonadota</taxon>
        <taxon>Alphaproteobacteria</taxon>
        <taxon>Hyphomicrobiales</taxon>
        <taxon>Nitrobacteraceae</taxon>
        <taxon>Rhodopseudomonas</taxon>
    </lineage>
</organism>
<dbReference type="HOGENOM" id="CLU_000445_107_27_5"/>
<sequence>MCPMISSSSLSNAAVCLGGVVVSTLTASVGVLTGAPLLQQIGLVAALVFCGLLGWMLLRLDRTLVNFSAICERIANGDFEARIIGSREGGRIGALHHTFNDMIDRCDAFVREASAAMGAIRDDKYYRHILPAGLRGSLLIASRTINEAMQVIETRVAAFNANTTEFEGAIGTVIDTVSSASNNMGETAGSLNRGVAATRERALAVSAASEQASTNMETVAAATTELTASANEILGSVNRSASIARTAVSASDHARETVGSLSTATERIGTIVQLIEEIASQTNLLALNATIEAARAGEAGRGFSVVAQEVKSLAAQTAKATHDISMSIAEVQETTRAAVDAISSIGQSIGEVDAITGQVAIAVETQTAATSEVARNIEQAFAGIRDISFNIQSVTVNVAETEQHAGTTLTASGSLAQQATTLGDAVRDFLRSLRRSETGSRHAA</sequence>
<dbReference type="PROSITE" id="PS50885">
    <property type="entry name" value="HAMP"/>
    <property type="match status" value="1"/>
</dbReference>
<dbReference type="Gene3D" id="1.10.287.950">
    <property type="entry name" value="Methyl-accepting chemotaxis protein"/>
    <property type="match status" value="1"/>
</dbReference>
<reference evidence="7 8" key="1">
    <citation type="submission" date="2006-03" db="EMBL/GenBank/DDBJ databases">
        <title>Complete sequence of Rhodopseudomonas palustris BisB5.</title>
        <authorList>
            <consortium name="US DOE Joint Genome Institute"/>
            <person name="Copeland A."/>
            <person name="Lucas S."/>
            <person name="Lapidus A."/>
            <person name="Barry K."/>
            <person name="Detter J.C."/>
            <person name="Glavina del Rio T."/>
            <person name="Hammon N."/>
            <person name="Israni S."/>
            <person name="Dalin E."/>
            <person name="Tice H."/>
            <person name="Pitluck S."/>
            <person name="Chain P."/>
            <person name="Malfatti S."/>
            <person name="Shin M."/>
            <person name="Vergez L."/>
            <person name="Schmutz J."/>
            <person name="Larimer F."/>
            <person name="Land M."/>
            <person name="Hauser L."/>
            <person name="Pelletier D.A."/>
            <person name="Kyrpides N."/>
            <person name="Lykidis A."/>
            <person name="Oda Y."/>
            <person name="Harwood C.S."/>
            <person name="Richardson P."/>
        </authorList>
    </citation>
    <scope>NUCLEOTIDE SEQUENCE [LARGE SCALE GENOMIC DNA]</scope>
    <source>
        <strain evidence="7 8">BisB5</strain>
    </source>
</reference>
<dbReference type="PROSITE" id="PS50111">
    <property type="entry name" value="CHEMOTAXIS_TRANSDUC_2"/>
    <property type="match status" value="1"/>
</dbReference>
<dbReference type="STRING" id="316057.RPD_1394"/>
<dbReference type="SMART" id="SM00283">
    <property type="entry name" value="MA"/>
    <property type="match status" value="1"/>
</dbReference>
<dbReference type="SUPFAM" id="SSF58104">
    <property type="entry name" value="Methyl-accepting chemotaxis protein (MCP) signaling domain"/>
    <property type="match status" value="1"/>
</dbReference>
<dbReference type="eggNOG" id="COG0840">
    <property type="taxonomic scope" value="Bacteria"/>
</dbReference>
<feature type="transmembrane region" description="Helical" evidence="4">
    <location>
        <begin position="37"/>
        <end position="58"/>
    </location>
</feature>
<dbReference type="InterPro" id="IPR004090">
    <property type="entry name" value="Chemotax_Me-accpt_rcpt"/>
</dbReference>
<dbReference type="Proteomes" id="UP000001818">
    <property type="component" value="Chromosome"/>
</dbReference>
<name>Q13BA8_RHOPS</name>
<feature type="transmembrane region" description="Helical" evidence="4">
    <location>
        <begin position="12"/>
        <end position="31"/>
    </location>
</feature>
<evidence type="ECO:0000313" key="7">
    <source>
        <dbReference type="EMBL" id="ABE38631.1"/>
    </source>
</evidence>
<dbReference type="Pfam" id="PF00015">
    <property type="entry name" value="MCPsignal"/>
    <property type="match status" value="1"/>
</dbReference>
<dbReference type="CDD" id="cd06225">
    <property type="entry name" value="HAMP"/>
    <property type="match status" value="1"/>
</dbReference>
<feature type="domain" description="Methyl-accepting transducer" evidence="5">
    <location>
        <begin position="180"/>
        <end position="402"/>
    </location>
</feature>
<dbReference type="GO" id="GO:0016020">
    <property type="term" value="C:membrane"/>
    <property type="evidence" value="ECO:0007669"/>
    <property type="project" value="InterPro"/>
</dbReference>
<dbReference type="PRINTS" id="PR00260">
    <property type="entry name" value="CHEMTRNSDUCR"/>
</dbReference>
<evidence type="ECO:0000259" key="6">
    <source>
        <dbReference type="PROSITE" id="PS50885"/>
    </source>
</evidence>
<comment type="similarity">
    <text evidence="2">Belongs to the methyl-accepting chemotaxis (MCP) protein family.</text>
</comment>
<feature type="domain" description="HAMP" evidence="6">
    <location>
        <begin position="58"/>
        <end position="111"/>
    </location>
</feature>
<dbReference type="EMBL" id="CP000283">
    <property type="protein sequence ID" value="ABE38631.1"/>
    <property type="molecule type" value="Genomic_DNA"/>
</dbReference>
<dbReference type="PANTHER" id="PTHR32089">
    <property type="entry name" value="METHYL-ACCEPTING CHEMOTAXIS PROTEIN MCPB"/>
    <property type="match status" value="1"/>
</dbReference>
<evidence type="ECO:0000313" key="8">
    <source>
        <dbReference type="Proteomes" id="UP000001818"/>
    </source>
</evidence>
<gene>
    <name evidence="7" type="ordered locus">RPD_1394</name>
</gene>
<evidence type="ECO:0000256" key="4">
    <source>
        <dbReference type="SAM" id="Phobius"/>
    </source>
</evidence>
<evidence type="ECO:0000259" key="5">
    <source>
        <dbReference type="PROSITE" id="PS50111"/>
    </source>
</evidence>
<accession>Q13BA8</accession>
<proteinExistence type="inferred from homology"/>
<keyword evidence="4" id="KW-0472">Membrane</keyword>
<dbReference type="GO" id="GO:0004888">
    <property type="term" value="F:transmembrane signaling receptor activity"/>
    <property type="evidence" value="ECO:0007669"/>
    <property type="project" value="InterPro"/>
</dbReference>
<protein>
    <submittedName>
        <fullName evidence="7">Methyl-accepting chemotaxis sensory transducer</fullName>
    </submittedName>
</protein>
<keyword evidence="4" id="KW-0812">Transmembrane</keyword>
<keyword evidence="1 3" id="KW-0807">Transducer</keyword>
<dbReference type="GO" id="GO:0007165">
    <property type="term" value="P:signal transduction"/>
    <property type="evidence" value="ECO:0007669"/>
    <property type="project" value="UniProtKB-KW"/>
</dbReference>
<dbReference type="AlphaFoldDB" id="Q13BA8"/>
<dbReference type="GO" id="GO:0006935">
    <property type="term" value="P:chemotaxis"/>
    <property type="evidence" value="ECO:0007669"/>
    <property type="project" value="InterPro"/>
</dbReference>